<evidence type="ECO:0000313" key="2">
    <source>
        <dbReference type="EMBL" id="TGN86950.1"/>
    </source>
</evidence>
<dbReference type="PROSITE" id="PS51257">
    <property type="entry name" value="PROKAR_LIPOPROTEIN"/>
    <property type="match status" value="1"/>
</dbReference>
<sequence>MTKRQFLGPLAAVALLASVTACAGAGRPAPAATATASASASARPQPVTAVMMDLIGGNAGRAAVQMGPDTEVAFKDVSGKGRSVDDPAEWKICETRPGPNQQITGYPVVLGVVRVAESCE</sequence>
<dbReference type="AlphaFoldDB" id="A0A4Z1DPU1"/>
<organism evidence="2 3">
    <name type="scientific">Streptomyces griseoluteus</name>
    <dbReference type="NCBI Taxonomy" id="29306"/>
    <lineage>
        <taxon>Bacteria</taxon>
        <taxon>Bacillati</taxon>
        <taxon>Actinomycetota</taxon>
        <taxon>Actinomycetes</taxon>
        <taxon>Kitasatosporales</taxon>
        <taxon>Streptomycetaceae</taxon>
        <taxon>Streptomyces</taxon>
    </lineage>
</organism>
<feature type="signal peptide" evidence="1">
    <location>
        <begin position="1"/>
        <end position="23"/>
    </location>
</feature>
<dbReference type="GeneID" id="91534203"/>
<proteinExistence type="predicted"/>
<name>A0A4Z1DPU1_STRGP</name>
<keyword evidence="3" id="KW-1185">Reference proteome</keyword>
<dbReference type="RefSeq" id="WP_135789352.1">
    <property type="nucleotide sequence ID" value="NZ_BNBQ01000014.1"/>
</dbReference>
<feature type="chain" id="PRO_5038591638" description="PASTA domain-containing protein" evidence="1">
    <location>
        <begin position="24"/>
        <end position="120"/>
    </location>
</feature>
<evidence type="ECO:0000256" key="1">
    <source>
        <dbReference type="SAM" id="SignalP"/>
    </source>
</evidence>
<evidence type="ECO:0000313" key="3">
    <source>
        <dbReference type="Proteomes" id="UP000298513"/>
    </source>
</evidence>
<evidence type="ECO:0008006" key="4">
    <source>
        <dbReference type="Google" id="ProtNLM"/>
    </source>
</evidence>
<protein>
    <recommendedName>
        <fullName evidence="4">PASTA domain-containing protein</fullName>
    </recommendedName>
</protein>
<comment type="caution">
    <text evidence="2">The sequence shown here is derived from an EMBL/GenBank/DDBJ whole genome shotgun (WGS) entry which is preliminary data.</text>
</comment>
<keyword evidence="1" id="KW-0732">Signal</keyword>
<accession>A0A4Z1DPU1</accession>
<gene>
    <name evidence="2" type="ORF">E5082_00550</name>
</gene>
<reference evidence="2 3" key="1">
    <citation type="submission" date="2019-04" db="EMBL/GenBank/DDBJ databases">
        <title>Streptomyces sp. nov. Bv016 isolated from bark of Buahinia variegata.</title>
        <authorList>
            <person name="Kanchanasin P."/>
            <person name="Tanasupawat S."/>
            <person name="Yuki M."/>
            <person name="Kudo T."/>
        </authorList>
    </citation>
    <scope>NUCLEOTIDE SEQUENCE [LARGE SCALE GENOMIC DNA]</scope>
    <source>
        <strain evidence="2 3">JCM 4765</strain>
    </source>
</reference>
<dbReference type="Proteomes" id="UP000298513">
    <property type="component" value="Unassembled WGS sequence"/>
</dbReference>
<dbReference type="EMBL" id="SRRU01000001">
    <property type="protein sequence ID" value="TGN86950.1"/>
    <property type="molecule type" value="Genomic_DNA"/>
</dbReference>